<feature type="region of interest" description="Disordered" evidence="1">
    <location>
        <begin position="753"/>
        <end position="781"/>
    </location>
</feature>
<feature type="compositionally biased region" description="Low complexity" evidence="1">
    <location>
        <begin position="18"/>
        <end position="31"/>
    </location>
</feature>
<name>A0A6A5RL13_9PLEO</name>
<feature type="compositionally biased region" description="Low complexity" evidence="1">
    <location>
        <begin position="639"/>
        <end position="651"/>
    </location>
</feature>
<evidence type="ECO:0000256" key="1">
    <source>
        <dbReference type="SAM" id="MobiDB-lite"/>
    </source>
</evidence>
<accession>A0A6A5RL13</accession>
<dbReference type="OrthoDB" id="5407305at2759"/>
<feature type="region of interest" description="Disordered" evidence="1">
    <location>
        <begin position="639"/>
        <end position="664"/>
    </location>
</feature>
<protein>
    <submittedName>
        <fullName evidence="2">Uncharacterized protein</fullName>
    </submittedName>
</protein>
<feature type="region of interest" description="Disordered" evidence="1">
    <location>
        <begin position="176"/>
        <end position="213"/>
    </location>
</feature>
<dbReference type="RefSeq" id="XP_033446479.1">
    <property type="nucleotide sequence ID" value="XM_033598170.1"/>
</dbReference>
<reference evidence="2" key="1">
    <citation type="journal article" date="2020" name="Stud. Mycol.">
        <title>101 Dothideomycetes genomes: a test case for predicting lifestyles and emergence of pathogens.</title>
        <authorList>
            <person name="Haridas S."/>
            <person name="Albert R."/>
            <person name="Binder M."/>
            <person name="Bloem J."/>
            <person name="Labutti K."/>
            <person name="Salamov A."/>
            <person name="Andreopoulos B."/>
            <person name="Baker S."/>
            <person name="Barry K."/>
            <person name="Bills G."/>
            <person name="Bluhm B."/>
            <person name="Cannon C."/>
            <person name="Castanera R."/>
            <person name="Culley D."/>
            <person name="Daum C."/>
            <person name="Ezra D."/>
            <person name="Gonzalez J."/>
            <person name="Henrissat B."/>
            <person name="Kuo A."/>
            <person name="Liang C."/>
            <person name="Lipzen A."/>
            <person name="Lutzoni F."/>
            <person name="Magnuson J."/>
            <person name="Mondo S."/>
            <person name="Nolan M."/>
            <person name="Ohm R."/>
            <person name="Pangilinan J."/>
            <person name="Park H.-J."/>
            <person name="Ramirez L."/>
            <person name="Alfaro M."/>
            <person name="Sun H."/>
            <person name="Tritt A."/>
            <person name="Yoshinaga Y."/>
            <person name="Zwiers L.-H."/>
            <person name="Turgeon B."/>
            <person name="Goodwin S."/>
            <person name="Spatafora J."/>
            <person name="Crous P."/>
            <person name="Grigoriev I."/>
        </authorList>
    </citation>
    <scope>NUCLEOTIDE SEQUENCE</scope>
    <source>
        <strain evidence="2">CBS 183.55</strain>
    </source>
</reference>
<feature type="compositionally biased region" description="Polar residues" evidence="1">
    <location>
        <begin position="67"/>
        <end position="107"/>
    </location>
</feature>
<dbReference type="GeneID" id="54355837"/>
<evidence type="ECO:0000313" key="3">
    <source>
        <dbReference type="Proteomes" id="UP000800082"/>
    </source>
</evidence>
<dbReference type="Proteomes" id="UP000800082">
    <property type="component" value="Unassembled WGS sequence"/>
</dbReference>
<keyword evidence="3" id="KW-1185">Reference proteome</keyword>
<proteinExistence type="predicted"/>
<organism evidence="2 3">
    <name type="scientific">Didymella exigua CBS 183.55</name>
    <dbReference type="NCBI Taxonomy" id="1150837"/>
    <lineage>
        <taxon>Eukaryota</taxon>
        <taxon>Fungi</taxon>
        <taxon>Dikarya</taxon>
        <taxon>Ascomycota</taxon>
        <taxon>Pezizomycotina</taxon>
        <taxon>Dothideomycetes</taxon>
        <taxon>Pleosporomycetidae</taxon>
        <taxon>Pleosporales</taxon>
        <taxon>Pleosporineae</taxon>
        <taxon>Didymellaceae</taxon>
        <taxon>Didymella</taxon>
    </lineage>
</organism>
<dbReference type="AlphaFoldDB" id="A0A6A5RL13"/>
<gene>
    <name evidence="2" type="ORF">M421DRAFT_94085</name>
</gene>
<evidence type="ECO:0000313" key="2">
    <source>
        <dbReference type="EMBL" id="KAF1926227.1"/>
    </source>
</evidence>
<feature type="compositionally biased region" description="Polar residues" evidence="1">
    <location>
        <begin position="182"/>
        <end position="197"/>
    </location>
</feature>
<dbReference type="EMBL" id="ML978978">
    <property type="protein sequence ID" value="KAF1926227.1"/>
    <property type="molecule type" value="Genomic_DNA"/>
</dbReference>
<feature type="region of interest" description="Disordered" evidence="1">
    <location>
        <begin position="1"/>
        <end position="107"/>
    </location>
</feature>
<sequence>MSIPLVDIDANPRQPGFKPSKMSSKIPSPSKFQRTGSTCRRNPFSVGPTGSPCCTATPTDTKVVISPTPTSKLPRNQTPTQSTFSKSYTYGSRPTIPRTSLPRSRNLQKPAAITVPLSSGSIRTTPPLRCNKPLPSPPIVQFVNPESPPKAPRTLVDAEAGTPTEDVWPVLQPENIPPSRSPALSTDGNLPQRSVSEGSALRRNGTPVSKSRITTPLVNNRTPFHTRELSAEEEQFNPQRPRHMPVPRVFSPANPYAKSFHAFSTDANMAIDSPIAHKQQALPAVAIPPRISSKRNSLPSPDTAVDELLTPPSASVRPAQPGCTKWPILAAAEESAKPRVTEEACENKQCLNSEPEDNGLVCFDGADTTKSKYGSIDSVSTWSFAAESSLDNEAEIDYEGAVCVKRLAWHSSSLESGPTLRISADADTVILGRDDSIPAVPALSEHMLQSQEYFSGSLPGRAPKLVCVNTDVSADSRTSTSCSTETETIGRKSVQITPIRSMQPPRKSSTGDLSAKFPSLGTAASREIGIVKKSSTMSTVDWSVMQPESSTSPPTLEMRPRNDYGAGNYSTTLQDGARQNAMQVPGTDAATPPSIIRERLPMTWMTSKSGTFTLKKSEATGSKASPSLRSTKLVNNRVSTISTHSPSSTSSDLAHSGLSRASARQMAPSRLEVSESVPQDVNSIFRDGFSKETRIDEQAAAGKTPKIRAKHSFQNIFGRRKTTQQLAKNQGSKRSSVTGNALAQRIRNSKNFSKISLARPPAAKTGSKENSGDCPDSVGVLSTEQDPRAALPALEYALEATSAETAPTAQRDTAKVIDNILERVTSMKKDSPDILRGLEIAEAVLHAVACSMEANLSAELARKHARDAELNAERAGVELKRLEQLCEPDFDDDTMQAIRQLIMAAGIVSPNTAAED</sequence>